<dbReference type="EMBL" id="BGZK01000057">
    <property type="protein sequence ID" value="GBP13451.1"/>
    <property type="molecule type" value="Genomic_DNA"/>
</dbReference>
<organism evidence="1 2">
    <name type="scientific">Eumeta variegata</name>
    <name type="common">Bagworm moth</name>
    <name type="synonym">Eumeta japonica</name>
    <dbReference type="NCBI Taxonomy" id="151549"/>
    <lineage>
        <taxon>Eukaryota</taxon>
        <taxon>Metazoa</taxon>
        <taxon>Ecdysozoa</taxon>
        <taxon>Arthropoda</taxon>
        <taxon>Hexapoda</taxon>
        <taxon>Insecta</taxon>
        <taxon>Pterygota</taxon>
        <taxon>Neoptera</taxon>
        <taxon>Endopterygota</taxon>
        <taxon>Lepidoptera</taxon>
        <taxon>Glossata</taxon>
        <taxon>Ditrysia</taxon>
        <taxon>Tineoidea</taxon>
        <taxon>Psychidae</taxon>
        <taxon>Oiketicinae</taxon>
        <taxon>Eumeta</taxon>
    </lineage>
</organism>
<name>A0A4C1TJI0_EUMVA</name>
<evidence type="ECO:0000313" key="1">
    <source>
        <dbReference type="EMBL" id="GBP13451.1"/>
    </source>
</evidence>
<reference evidence="1 2" key="1">
    <citation type="journal article" date="2019" name="Commun. Biol.">
        <title>The bagworm genome reveals a unique fibroin gene that provides high tensile strength.</title>
        <authorList>
            <person name="Kono N."/>
            <person name="Nakamura H."/>
            <person name="Ohtoshi R."/>
            <person name="Tomita M."/>
            <person name="Numata K."/>
            <person name="Arakawa K."/>
        </authorList>
    </citation>
    <scope>NUCLEOTIDE SEQUENCE [LARGE SCALE GENOMIC DNA]</scope>
</reference>
<gene>
    <name evidence="1" type="ORF">EVAR_4206_1</name>
</gene>
<dbReference type="Proteomes" id="UP000299102">
    <property type="component" value="Unassembled WGS sequence"/>
</dbReference>
<sequence length="121" mass="13308">MVALSGFPPTAQPSALPERQISKDVSIYIEDSFIRFYCAAIFDKFEVSSAFTTLTGISPEISSVPRRTFRSTPAGLEPTSSRLRPAINWANAEVVKLAESRRAGPAVLRLEIYRLSIAFNA</sequence>
<protein>
    <submittedName>
        <fullName evidence="1">Uncharacterized protein</fullName>
    </submittedName>
</protein>
<evidence type="ECO:0000313" key="2">
    <source>
        <dbReference type="Proteomes" id="UP000299102"/>
    </source>
</evidence>
<comment type="caution">
    <text evidence="1">The sequence shown here is derived from an EMBL/GenBank/DDBJ whole genome shotgun (WGS) entry which is preliminary data.</text>
</comment>
<proteinExistence type="predicted"/>
<accession>A0A4C1TJI0</accession>
<dbReference type="AlphaFoldDB" id="A0A4C1TJI0"/>
<keyword evidence="2" id="KW-1185">Reference proteome</keyword>